<evidence type="ECO:0000313" key="1">
    <source>
        <dbReference type="EMBL" id="KAG6956297.1"/>
    </source>
</evidence>
<proteinExistence type="predicted"/>
<organism evidence="1 2">
    <name type="scientific">Phytophthora aleatoria</name>
    <dbReference type="NCBI Taxonomy" id="2496075"/>
    <lineage>
        <taxon>Eukaryota</taxon>
        <taxon>Sar</taxon>
        <taxon>Stramenopiles</taxon>
        <taxon>Oomycota</taxon>
        <taxon>Peronosporomycetes</taxon>
        <taxon>Peronosporales</taxon>
        <taxon>Peronosporaceae</taxon>
        <taxon>Phytophthora</taxon>
    </lineage>
</organism>
<accession>A0A8J5IP38</accession>
<protein>
    <recommendedName>
        <fullName evidence="3">HTH CENPB-type domain-containing protein</fullName>
    </recommendedName>
</protein>
<sequence length="141" mass="15923">MPRTGRKRTTGSGSKPKIYKRLAISHRFKLNTLIYLDCHTMEDTIARFFPGLLRGQVRSKKRLSYNWKVSRELIEPMCALGLGGHQRNRSRGAGATLPAAVEEQLVRWVSDLRTDGVPVTGMMLSMPAREFYETTGLPRCA</sequence>
<dbReference type="EMBL" id="JAENGY010000810">
    <property type="protein sequence ID" value="KAG6956297.1"/>
    <property type="molecule type" value="Genomic_DNA"/>
</dbReference>
<evidence type="ECO:0008006" key="3">
    <source>
        <dbReference type="Google" id="ProtNLM"/>
    </source>
</evidence>
<comment type="caution">
    <text evidence="1">The sequence shown here is derived from an EMBL/GenBank/DDBJ whole genome shotgun (WGS) entry which is preliminary data.</text>
</comment>
<dbReference type="AlphaFoldDB" id="A0A8J5IP38"/>
<dbReference type="GO" id="GO:0003677">
    <property type="term" value="F:DNA binding"/>
    <property type="evidence" value="ECO:0007669"/>
    <property type="project" value="UniProtKB-KW"/>
</dbReference>
<keyword evidence="2" id="KW-1185">Reference proteome</keyword>
<name>A0A8J5IP38_9STRA</name>
<dbReference type="Proteomes" id="UP000709295">
    <property type="component" value="Unassembled WGS sequence"/>
</dbReference>
<gene>
    <name evidence="1" type="ORF">JG688_00011493</name>
</gene>
<evidence type="ECO:0000313" key="2">
    <source>
        <dbReference type="Proteomes" id="UP000709295"/>
    </source>
</evidence>
<reference evidence="1" key="1">
    <citation type="submission" date="2021-01" db="EMBL/GenBank/DDBJ databases">
        <title>Phytophthora aleatoria, a newly-described species from Pinus radiata is distinct from Phytophthora cactorum isolates based on comparative genomics.</title>
        <authorList>
            <person name="Mcdougal R."/>
            <person name="Panda P."/>
            <person name="Williams N."/>
            <person name="Studholme D.J."/>
        </authorList>
    </citation>
    <scope>NUCLEOTIDE SEQUENCE</scope>
    <source>
        <strain evidence="1">NZFS 4037</strain>
    </source>
</reference>